<gene>
    <name evidence="2" type="ORF">Lac1_20450</name>
</gene>
<dbReference type="InterPro" id="IPR041712">
    <property type="entry name" value="DHPS-like_MBL-fold"/>
</dbReference>
<accession>A0ABN6Z3W3</accession>
<feature type="domain" description="Metallo-beta-lactamase" evidence="1">
    <location>
        <begin position="20"/>
        <end position="244"/>
    </location>
</feature>
<evidence type="ECO:0000259" key="1">
    <source>
        <dbReference type="SMART" id="SM00849"/>
    </source>
</evidence>
<dbReference type="GO" id="GO:0016787">
    <property type="term" value="F:hydrolase activity"/>
    <property type="evidence" value="ECO:0007669"/>
    <property type="project" value="UniProtKB-KW"/>
</dbReference>
<proteinExistence type="predicted"/>
<evidence type="ECO:0000313" key="3">
    <source>
        <dbReference type="Proteomes" id="UP001305815"/>
    </source>
</evidence>
<dbReference type="InterPro" id="IPR052926">
    <property type="entry name" value="Metallo-beta-lactamase_dom"/>
</dbReference>
<protein>
    <submittedName>
        <fullName evidence="2">Hydrolase</fullName>
    </submittedName>
</protein>
<dbReference type="CDD" id="cd07713">
    <property type="entry name" value="DHPS-like_MBL-fold"/>
    <property type="match status" value="1"/>
</dbReference>
<name>A0ABN6Z3W3_9FIRM</name>
<dbReference type="PANTHER" id="PTHR13754">
    <property type="entry name" value="METALLO-BETA-LACTAMASE SUPERFAMILY PROTEIN"/>
    <property type="match status" value="1"/>
</dbReference>
<sequence length="286" mass="32475">MKITVLMENDSGREGCLSEHGLSLYIETKKHKLLMDTGASSQFLKNAGMLGIDMAGVDTVILSHGHYDHGGGIPGFLECNQKAVIYMQRAAGGAFYHVEEEEVRYIGIDPDIPGDSRSVLLEGDYRIDEELFLFSHISGRKLWPEGNRVLKRRTEKGFVQDVFDHEQCLVIRQDGKHYLLSGCAHNGILNILERYRKIYHSYPDAVISGFHMKKKKGYTAEDIRNIEETARVLKETPTIYYTGHCTGEEPYRMMKKIMGEKIRAIHSGDILLQEMRGEMPDENSSM</sequence>
<dbReference type="Pfam" id="PF00753">
    <property type="entry name" value="Lactamase_B"/>
    <property type="match status" value="1"/>
</dbReference>
<dbReference type="RefSeq" id="WP_316264885.1">
    <property type="nucleotide sequence ID" value="NZ_AP027742.1"/>
</dbReference>
<dbReference type="EMBL" id="AP027742">
    <property type="protein sequence ID" value="BDZ77862.1"/>
    <property type="molecule type" value="Genomic_DNA"/>
</dbReference>
<organism evidence="2 3">
    <name type="scientific">Claveliimonas bilis</name>
    <dbReference type="NCBI Taxonomy" id="3028070"/>
    <lineage>
        <taxon>Bacteria</taxon>
        <taxon>Bacillati</taxon>
        <taxon>Bacillota</taxon>
        <taxon>Clostridia</taxon>
        <taxon>Lachnospirales</taxon>
        <taxon>Lachnospiraceae</taxon>
        <taxon>Claveliimonas</taxon>
    </lineage>
</organism>
<evidence type="ECO:0000313" key="2">
    <source>
        <dbReference type="EMBL" id="BDZ77862.1"/>
    </source>
</evidence>
<dbReference type="Gene3D" id="3.60.15.10">
    <property type="entry name" value="Ribonuclease Z/Hydroxyacylglutathione hydrolase-like"/>
    <property type="match status" value="1"/>
</dbReference>
<dbReference type="InterPro" id="IPR001279">
    <property type="entry name" value="Metallo-B-lactamas"/>
</dbReference>
<dbReference type="PANTHER" id="PTHR13754:SF13">
    <property type="entry name" value="METALLO-BETA-LACTAMASE SUPERFAMILY PROTEIN (AFU_ORTHOLOGUE AFUA_3G07630)"/>
    <property type="match status" value="1"/>
</dbReference>
<dbReference type="InterPro" id="IPR036866">
    <property type="entry name" value="RibonucZ/Hydroxyglut_hydro"/>
</dbReference>
<keyword evidence="3" id="KW-1185">Reference proteome</keyword>
<dbReference type="SUPFAM" id="SSF56281">
    <property type="entry name" value="Metallo-hydrolase/oxidoreductase"/>
    <property type="match status" value="1"/>
</dbReference>
<dbReference type="Proteomes" id="UP001305815">
    <property type="component" value="Chromosome"/>
</dbReference>
<keyword evidence="2" id="KW-0378">Hydrolase</keyword>
<reference evidence="3" key="1">
    <citation type="journal article" date="2023" name="Int. J. Syst. Evol. Microbiol.">
        <title>Claveliimonas bilis gen. nov., sp. nov., deoxycholic acid-producing bacteria isolated from human faeces, and reclassification of Sellimonas monacensis Zenner et al. 2021 as Claveliimonas monacensis comb. nov.</title>
        <authorList>
            <person name="Hisatomi A."/>
            <person name="Kastawa N.W.E.P.G."/>
            <person name="Song I."/>
            <person name="Ohkuma M."/>
            <person name="Fukiya S."/>
            <person name="Sakamoto M."/>
        </authorList>
    </citation>
    <scope>NUCLEOTIDE SEQUENCE [LARGE SCALE GENOMIC DNA]</scope>
    <source>
        <strain evidence="3">12BBH14</strain>
    </source>
</reference>
<dbReference type="SMART" id="SM00849">
    <property type="entry name" value="Lactamase_B"/>
    <property type="match status" value="1"/>
</dbReference>